<dbReference type="CDD" id="cd19756">
    <property type="entry name" value="Bbox2"/>
    <property type="match status" value="1"/>
</dbReference>
<feature type="coiled-coil region" evidence="1">
    <location>
        <begin position="443"/>
        <end position="477"/>
    </location>
</feature>
<evidence type="ECO:0000313" key="5">
    <source>
        <dbReference type="Proteomes" id="UP000009168"/>
    </source>
</evidence>
<dbReference type="InterPro" id="IPR000315">
    <property type="entry name" value="Znf_B-box"/>
</dbReference>
<dbReference type="SMART" id="SM00336">
    <property type="entry name" value="BBOX"/>
    <property type="match status" value="1"/>
</dbReference>
<name>Q22DK9_TETTS</name>
<dbReference type="KEGG" id="tet:TTHERM_00942700"/>
<protein>
    <submittedName>
        <fullName evidence="4">B-box zinc finger protein</fullName>
    </submittedName>
</protein>
<feature type="coiled-coil region" evidence="1">
    <location>
        <begin position="113"/>
        <end position="149"/>
    </location>
</feature>
<dbReference type="RefSeq" id="XP_001031012.1">
    <property type="nucleotide sequence ID" value="XM_001031012.1"/>
</dbReference>
<feature type="region of interest" description="Disordered" evidence="2">
    <location>
        <begin position="264"/>
        <end position="302"/>
    </location>
</feature>
<feature type="compositionally biased region" description="Polar residues" evidence="2">
    <location>
        <begin position="208"/>
        <end position="221"/>
    </location>
</feature>
<gene>
    <name evidence="4" type="ORF">TTHERM_00942700</name>
</gene>
<evidence type="ECO:0000313" key="4">
    <source>
        <dbReference type="EMBL" id="EAR83349.1"/>
    </source>
</evidence>
<accession>Q22DK9</accession>
<dbReference type="Proteomes" id="UP000009168">
    <property type="component" value="Unassembled WGS sequence"/>
</dbReference>
<dbReference type="SUPFAM" id="SSF57845">
    <property type="entry name" value="B-box zinc-binding domain"/>
    <property type="match status" value="1"/>
</dbReference>
<dbReference type="InParanoid" id="Q22DK9"/>
<dbReference type="GO" id="GO:0008270">
    <property type="term" value="F:zinc ion binding"/>
    <property type="evidence" value="ECO:0007669"/>
    <property type="project" value="InterPro"/>
</dbReference>
<feature type="compositionally biased region" description="Low complexity" evidence="2">
    <location>
        <begin position="26"/>
        <end position="44"/>
    </location>
</feature>
<feature type="domain" description="B box-type" evidence="3">
    <location>
        <begin position="784"/>
        <end position="827"/>
    </location>
</feature>
<evidence type="ECO:0000256" key="2">
    <source>
        <dbReference type="SAM" id="MobiDB-lite"/>
    </source>
</evidence>
<feature type="region of interest" description="Disordered" evidence="2">
    <location>
        <begin position="182"/>
        <end position="221"/>
    </location>
</feature>
<reference evidence="5" key="1">
    <citation type="journal article" date="2006" name="PLoS Biol.">
        <title>Macronuclear genome sequence of the ciliate Tetrahymena thermophila, a model eukaryote.</title>
        <authorList>
            <person name="Eisen J.A."/>
            <person name="Coyne R.S."/>
            <person name="Wu M."/>
            <person name="Wu D."/>
            <person name="Thiagarajan M."/>
            <person name="Wortman J.R."/>
            <person name="Badger J.H."/>
            <person name="Ren Q."/>
            <person name="Amedeo P."/>
            <person name="Jones K.M."/>
            <person name="Tallon L.J."/>
            <person name="Delcher A.L."/>
            <person name="Salzberg S.L."/>
            <person name="Silva J.C."/>
            <person name="Haas B.J."/>
            <person name="Majoros W.H."/>
            <person name="Farzad M."/>
            <person name="Carlton J.M."/>
            <person name="Smith R.K. Jr."/>
            <person name="Garg J."/>
            <person name="Pearlman R.E."/>
            <person name="Karrer K.M."/>
            <person name="Sun L."/>
            <person name="Manning G."/>
            <person name="Elde N.C."/>
            <person name="Turkewitz A.P."/>
            <person name="Asai D.J."/>
            <person name="Wilkes D.E."/>
            <person name="Wang Y."/>
            <person name="Cai H."/>
            <person name="Collins K."/>
            <person name="Stewart B.A."/>
            <person name="Lee S.R."/>
            <person name="Wilamowska K."/>
            <person name="Weinberg Z."/>
            <person name="Ruzzo W.L."/>
            <person name="Wloga D."/>
            <person name="Gaertig J."/>
            <person name="Frankel J."/>
            <person name="Tsao C.-C."/>
            <person name="Gorovsky M.A."/>
            <person name="Keeling P.J."/>
            <person name="Waller R.F."/>
            <person name="Patron N.J."/>
            <person name="Cherry J.M."/>
            <person name="Stover N.A."/>
            <person name="Krieger C.J."/>
            <person name="del Toro C."/>
            <person name="Ryder H.F."/>
            <person name="Williamson S.C."/>
            <person name="Barbeau R.A."/>
            <person name="Hamilton E.P."/>
            <person name="Orias E."/>
        </authorList>
    </citation>
    <scope>NUCLEOTIDE SEQUENCE [LARGE SCALE GENOMIC DNA]</scope>
    <source>
        <strain evidence="5">SB210</strain>
    </source>
</reference>
<proteinExistence type="predicted"/>
<feature type="compositionally biased region" description="Low complexity" evidence="2">
    <location>
        <begin position="269"/>
        <end position="279"/>
    </location>
</feature>
<evidence type="ECO:0000256" key="1">
    <source>
        <dbReference type="SAM" id="Coils"/>
    </source>
</evidence>
<keyword evidence="5" id="KW-1185">Reference proteome</keyword>
<dbReference type="HOGENOM" id="CLU_253509_0_0_1"/>
<keyword evidence="1" id="KW-0175">Coiled coil</keyword>
<dbReference type="Gene3D" id="3.30.160.60">
    <property type="entry name" value="Classic Zinc Finger"/>
    <property type="match status" value="1"/>
</dbReference>
<dbReference type="OMA" id="NSAYNCE"/>
<feature type="compositionally biased region" description="Polar residues" evidence="2">
    <location>
        <begin position="280"/>
        <end position="296"/>
    </location>
</feature>
<feature type="coiled-coil region" evidence="1">
    <location>
        <begin position="883"/>
        <end position="943"/>
    </location>
</feature>
<feature type="region of interest" description="Disordered" evidence="2">
    <location>
        <begin position="1"/>
        <end position="45"/>
    </location>
</feature>
<dbReference type="GeneID" id="7837127"/>
<feature type="compositionally biased region" description="Basic and acidic residues" evidence="2">
    <location>
        <begin position="188"/>
        <end position="206"/>
    </location>
</feature>
<sequence length="1414" mass="165835">MNEPQAEGDQFYNTSPISFDDFNNLSSVNESSGEQSNSNQINGQASNKQVNFSGQFNPVQESVNRDDYFIRNSNQQILQEQHIIQSQQGQLFDDEDFFQQLEATDNPQSNQQINFLNEKKRSSNNNIMKEQTQEKIQQIDNRLVIQQTNIWNPNEIFAKKPSQTQRQAEDLINQDFYEQEHQQLSIDSQERTEKFQQDLQQRKLHSEAGSSQGEIKSQSSIQNIQNRKMSNQELFQQKNKVDQLNELEQQIQKFQEIQQQIEKKRKSSSLKSQSQIQMSETDSQKSNPQNIHQLTNESDKSKQLQQFYKENSNQKYQNQNPPNQQQQINQKELQQQIILTQQNQQSQQNKQQEFENQQLLQIQQQQQQQLELQKQQQLQIQQQHQQQKQFQIQQQQYSQQQQVNTQQQQQQNIQQQQQQNIQPEKGQNFQQQQKYLLSNQQQLQQQQLQLQQQQQYQQQLQQQQSQLQVQSNRQEKNGFINVDYNTLQVNKQQIENNTQKFKMKWESVLSDSKINNDFKKFSNGHQSIEKQLKYLENQQNIYKQQLMSQQQHEEEERKYYSKHVEEICNQIGMDRSYSQSPEKYDQIKQKLIFNPNNSQSNNSSGNNQANNSSVKKYNYKQIDKQQLLLDKESNYNYQKEGKFQQILSEGKSDSKHQKNFTFSHNQPTDNGPLFIADINNNLLNNQSNLSNNLSGNIKNIQNISQQPNIIIEQIPSRVMMENIEKIDNQFSLSNEKQDFSQSNFLQNNDDNIILLQNSDVANSNIQYQNQQDLHSANLMATQQDLNLLCPLHPEETNIFFCGTCRQFNICLICLHQGLHQNHYVLDLQQEIKNINNQNVNSFFLHKICNFVASLKDRKNLLINKQDVITQKQKRIMNQQDEIILFAQNKLQEIRSNVDNFEKKIHHDINKIFTHWYEGFCADQDKLQELVDDLQNECDYFESAFSKLPSQAEGDNQLTIPASIQIYANNIDKIEAILSQEDNPVYKNQDLNVSSLETNITERNNLELSTIVETLNNFSRKIQKTLNKLEKPSYLDSQAAYNQKSQFESLQIHNRSKSPKQLDTFRKSPIQMSKQTTLNKFNQNNILSERASIIQEQFYSHLYPSPLQKQQNNDNHFRSEYNVEEHFRSFSPTRLEAGQNNSQHSLSVNSMFGKNTHNTNNNQNIFQSTSILTKHNQSYKNFENHSHRKSLSQRKIDVNNISQQNKNYETISRIKKNLDQITHSPLSSSQNSQKKLQLLQNSIIFNQMAASSAISSHSNINIKKSDKKLQNDSKFNSIQQLQQKSNNISILPASNRQNLRNRKSEIDITTLKTGYEDLKNSNKFFNNMIPSSTQSQIQRNSPKRSLKVENQLAATHRNLHNSQQKTSLFSAEQQNSSNKMMSNLIKYKQLYNIGKRSFFDQNSNGGDSSNSKNFQ</sequence>
<organism evidence="4 5">
    <name type="scientific">Tetrahymena thermophila (strain SB210)</name>
    <dbReference type="NCBI Taxonomy" id="312017"/>
    <lineage>
        <taxon>Eukaryota</taxon>
        <taxon>Sar</taxon>
        <taxon>Alveolata</taxon>
        <taxon>Ciliophora</taxon>
        <taxon>Intramacronucleata</taxon>
        <taxon>Oligohymenophorea</taxon>
        <taxon>Hymenostomatida</taxon>
        <taxon>Tetrahymenina</taxon>
        <taxon>Tetrahymenidae</taxon>
        <taxon>Tetrahymena</taxon>
    </lineage>
</organism>
<feature type="compositionally biased region" description="Polar residues" evidence="2">
    <location>
        <begin position="11"/>
        <end position="25"/>
    </location>
</feature>
<dbReference type="EMBL" id="GG662797">
    <property type="protein sequence ID" value="EAR83349.1"/>
    <property type="molecule type" value="Genomic_DNA"/>
</dbReference>
<evidence type="ECO:0000259" key="3">
    <source>
        <dbReference type="SMART" id="SM00336"/>
    </source>
</evidence>